<feature type="transmembrane region" description="Helical" evidence="8">
    <location>
        <begin position="350"/>
        <end position="375"/>
    </location>
</feature>
<evidence type="ECO:0000313" key="9">
    <source>
        <dbReference type="EMBL" id="SDY88653.1"/>
    </source>
</evidence>
<name>A0A1H3NIS0_9FIRM</name>
<dbReference type="NCBIfam" id="TIGR00801">
    <property type="entry name" value="ncs2"/>
    <property type="match status" value="1"/>
</dbReference>
<dbReference type="AlphaFoldDB" id="A0A1H3NIS0"/>
<dbReference type="NCBIfam" id="NF037981">
    <property type="entry name" value="NCS2_1"/>
    <property type="match status" value="1"/>
</dbReference>
<feature type="transmembrane region" description="Helical" evidence="8">
    <location>
        <begin position="28"/>
        <end position="53"/>
    </location>
</feature>
<dbReference type="RefSeq" id="WP_091728442.1">
    <property type="nucleotide sequence ID" value="NZ_FNQE01000010.1"/>
</dbReference>
<keyword evidence="7 8" id="KW-0472">Membrane</keyword>
<accession>A0A1H3NIS0</accession>
<feature type="transmembrane region" description="Helical" evidence="8">
    <location>
        <begin position="107"/>
        <end position="131"/>
    </location>
</feature>
<feature type="transmembrane region" description="Helical" evidence="8">
    <location>
        <begin position="387"/>
        <end position="405"/>
    </location>
</feature>
<feature type="transmembrane region" description="Helical" evidence="8">
    <location>
        <begin position="203"/>
        <end position="223"/>
    </location>
</feature>
<dbReference type="InterPro" id="IPR006043">
    <property type="entry name" value="NCS2"/>
</dbReference>
<dbReference type="Pfam" id="PF00860">
    <property type="entry name" value="Xan_ur_permease"/>
    <property type="match status" value="1"/>
</dbReference>
<dbReference type="GO" id="GO:0005886">
    <property type="term" value="C:plasma membrane"/>
    <property type="evidence" value="ECO:0007669"/>
    <property type="project" value="UniProtKB-SubCell"/>
</dbReference>
<dbReference type="InterPro" id="IPR006042">
    <property type="entry name" value="Xan_ur_permease"/>
</dbReference>
<evidence type="ECO:0000256" key="2">
    <source>
        <dbReference type="ARBA" id="ARBA00008821"/>
    </source>
</evidence>
<keyword evidence="4" id="KW-1003">Cell membrane</keyword>
<dbReference type="PANTHER" id="PTHR42810:SF2">
    <property type="entry name" value="PURINE PERMEASE C1399.01C-RELATED"/>
    <property type="match status" value="1"/>
</dbReference>
<keyword evidence="10" id="KW-1185">Reference proteome</keyword>
<evidence type="ECO:0000256" key="1">
    <source>
        <dbReference type="ARBA" id="ARBA00004651"/>
    </source>
</evidence>
<feature type="transmembrane region" description="Helical" evidence="8">
    <location>
        <begin position="143"/>
        <end position="165"/>
    </location>
</feature>
<feature type="transmembrane region" description="Helical" evidence="8">
    <location>
        <begin position="65"/>
        <end position="87"/>
    </location>
</feature>
<feature type="transmembrane region" description="Helical" evidence="8">
    <location>
        <begin position="177"/>
        <end position="196"/>
    </location>
</feature>
<feature type="transmembrane region" description="Helical" evidence="8">
    <location>
        <begin position="325"/>
        <end position="344"/>
    </location>
</feature>
<evidence type="ECO:0000256" key="5">
    <source>
        <dbReference type="ARBA" id="ARBA00022692"/>
    </source>
</evidence>
<keyword evidence="3" id="KW-0813">Transport</keyword>
<gene>
    <name evidence="9" type="ORF">SAMN05660462_01143</name>
</gene>
<dbReference type="GO" id="GO:0042907">
    <property type="term" value="F:xanthine transmembrane transporter activity"/>
    <property type="evidence" value="ECO:0007669"/>
    <property type="project" value="TreeGrafter"/>
</dbReference>
<dbReference type="Proteomes" id="UP000198625">
    <property type="component" value="Unassembled WGS sequence"/>
</dbReference>
<keyword evidence="5 8" id="KW-0812">Transmembrane</keyword>
<protein>
    <submittedName>
        <fullName evidence="9">Nucleobase:cation symporter-2, NCS2 family</fullName>
    </submittedName>
</protein>
<comment type="subcellular location">
    <subcellularLocation>
        <location evidence="1">Cell membrane</location>
        <topology evidence="1">Multi-pass membrane protein</topology>
    </subcellularLocation>
</comment>
<dbReference type="PANTHER" id="PTHR42810">
    <property type="entry name" value="PURINE PERMEASE C1399.01C-RELATED"/>
    <property type="match status" value="1"/>
</dbReference>
<keyword evidence="6 8" id="KW-1133">Transmembrane helix</keyword>
<organism evidence="9 10">
    <name type="scientific">Proteiniborus ethanoligenes</name>
    <dbReference type="NCBI Taxonomy" id="415015"/>
    <lineage>
        <taxon>Bacteria</taxon>
        <taxon>Bacillati</taxon>
        <taxon>Bacillota</taxon>
        <taxon>Clostridia</taxon>
        <taxon>Eubacteriales</taxon>
        <taxon>Proteiniborus</taxon>
    </lineage>
</organism>
<dbReference type="PROSITE" id="PS01116">
    <property type="entry name" value="XANTH_URACIL_PERMASE"/>
    <property type="match status" value="1"/>
</dbReference>
<evidence type="ECO:0000256" key="6">
    <source>
        <dbReference type="ARBA" id="ARBA00022989"/>
    </source>
</evidence>
<evidence type="ECO:0000256" key="3">
    <source>
        <dbReference type="ARBA" id="ARBA00022448"/>
    </source>
</evidence>
<dbReference type="InterPro" id="IPR017588">
    <property type="entry name" value="UacT-like"/>
</dbReference>
<dbReference type="EMBL" id="FNQE01000010">
    <property type="protein sequence ID" value="SDY88653.1"/>
    <property type="molecule type" value="Genomic_DNA"/>
</dbReference>
<reference evidence="9 10" key="1">
    <citation type="submission" date="2016-10" db="EMBL/GenBank/DDBJ databases">
        <authorList>
            <person name="de Groot N.N."/>
        </authorList>
    </citation>
    <scope>NUCLEOTIDE SEQUENCE [LARGE SCALE GENOMIC DNA]</scope>
    <source>
        <strain evidence="9 10">DSM 21650</strain>
    </source>
</reference>
<sequence>MSSRKDNQRQDMKSTSGLLYRIDDKPPISVSILLGFQNIIAAFGGIVAVPLVIAGALKLPIQDTAFLVSAAIFVASIATFIQARGFWKIGARVPCIMGTDFTFVGPSIAVGSIAGLPGIFGATILGSFIEMIISRFLKPLMKYFPPVVTGTVVTLIGLTLLPVSMDWAAGGVGSADYGSLANIGVAIIVLLVIVLLNRYGKGLISSASILIGIIVGYIISYPLGMLDFTPVVEAGWIELPTLFKYGIDFNPTYVIPFIAAYLVTSIETVGCLIAIGEASEVELTSDQLSAGLLADGLGSFIAGFFGAGANTSFSQNVGLIPLTRVASRFVIVIAGILLMLLGLFPKFSTLIAIMPNPVLGGAGIVMFGVVAASGIKTLGRVKANNRNLLIIAISVALGLGTTVRPDFLGNLPSILKSLFSSGISTGTIVALLLNIILKEE</sequence>
<dbReference type="STRING" id="415015.SAMN05660462_01143"/>
<evidence type="ECO:0000313" key="10">
    <source>
        <dbReference type="Proteomes" id="UP000198625"/>
    </source>
</evidence>
<proteinExistence type="inferred from homology"/>
<evidence type="ECO:0000256" key="4">
    <source>
        <dbReference type="ARBA" id="ARBA00022475"/>
    </source>
</evidence>
<evidence type="ECO:0000256" key="7">
    <source>
        <dbReference type="ARBA" id="ARBA00023136"/>
    </source>
</evidence>
<evidence type="ECO:0000256" key="8">
    <source>
        <dbReference type="SAM" id="Phobius"/>
    </source>
</evidence>
<dbReference type="OrthoDB" id="9805749at2"/>
<feature type="transmembrane region" description="Helical" evidence="8">
    <location>
        <begin position="417"/>
        <end position="437"/>
    </location>
</feature>
<dbReference type="NCBIfam" id="TIGR03173">
    <property type="entry name" value="pbuX"/>
    <property type="match status" value="1"/>
</dbReference>
<comment type="similarity">
    <text evidence="2">Belongs to the nucleobase:cation symporter-2 (NCS2) (TC 2.A.40) family.</text>
</comment>